<dbReference type="RefSeq" id="WP_080319744.1">
    <property type="nucleotide sequence ID" value="NZ_MTBC01000010.1"/>
</dbReference>
<dbReference type="OrthoDB" id="9780777at2"/>
<dbReference type="AlphaFoldDB" id="A0A1V6LP12"/>
<dbReference type="Pfam" id="PF02543">
    <property type="entry name" value="Carbam_trans_N"/>
    <property type="match status" value="1"/>
</dbReference>
<dbReference type="Gene3D" id="3.30.420.40">
    <property type="match status" value="2"/>
</dbReference>
<dbReference type="InterPro" id="IPR003696">
    <property type="entry name" value="Carbtransf_dom"/>
</dbReference>
<evidence type="ECO:0000313" key="4">
    <source>
        <dbReference type="EMBL" id="OQD41934.1"/>
    </source>
</evidence>
<feature type="domain" description="Carbamoyltransferase" evidence="2">
    <location>
        <begin position="2"/>
        <end position="353"/>
    </location>
</feature>
<evidence type="ECO:0000256" key="1">
    <source>
        <dbReference type="ARBA" id="ARBA00006129"/>
    </source>
</evidence>
<dbReference type="GO" id="GO:0003824">
    <property type="term" value="F:catalytic activity"/>
    <property type="evidence" value="ECO:0007669"/>
    <property type="project" value="InterPro"/>
</dbReference>
<dbReference type="InterPro" id="IPR038152">
    <property type="entry name" value="Carbam_trans_C_sf"/>
</dbReference>
<evidence type="ECO:0000259" key="2">
    <source>
        <dbReference type="Pfam" id="PF02543"/>
    </source>
</evidence>
<protein>
    <recommendedName>
        <fullName evidence="6">Carbamoyltransferase</fullName>
    </recommendedName>
</protein>
<dbReference type="PANTHER" id="PTHR34847">
    <property type="entry name" value="NODULATION PROTEIN U"/>
    <property type="match status" value="1"/>
</dbReference>
<dbReference type="PANTHER" id="PTHR34847:SF1">
    <property type="entry name" value="NODULATION PROTEIN U"/>
    <property type="match status" value="1"/>
</dbReference>
<gene>
    <name evidence="4" type="ORF">BUL40_13870</name>
</gene>
<evidence type="ECO:0000313" key="5">
    <source>
        <dbReference type="Proteomes" id="UP000191680"/>
    </source>
</evidence>
<name>A0A1V6LP12_9FLAO</name>
<comment type="caution">
    <text evidence="4">The sequence shown here is derived from an EMBL/GenBank/DDBJ whole genome shotgun (WGS) entry which is preliminary data.</text>
</comment>
<accession>A0A1V6LP12</accession>
<dbReference type="InterPro" id="IPR031730">
    <property type="entry name" value="Carbam_trans_C"/>
</dbReference>
<evidence type="ECO:0008006" key="6">
    <source>
        <dbReference type="Google" id="ProtNLM"/>
    </source>
</evidence>
<proteinExistence type="inferred from homology"/>
<dbReference type="Proteomes" id="UP000191680">
    <property type="component" value="Unassembled WGS sequence"/>
</dbReference>
<dbReference type="InterPro" id="IPR043129">
    <property type="entry name" value="ATPase_NBD"/>
</dbReference>
<organism evidence="4 5">
    <name type="scientific">Croceivirga radicis</name>
    <dbReference type="NCBI Taxonomy" id="1929488"/>
    <lineage>
        <taxon>Bacteria</taxon>
        <taxon>Pseudomonadati</taxon>
        <taxon>Bacteroidota</taxon>
        <taxon>Flavobacteriia</taxon>
        <taxon>Flavobacteriales</taxon>
        <taxon>Flavobacteriaceae</taxon>
        <taxon>Croceivirga</taxon>
    </lineage>
</organism>
<sequence>MKILGISAFYHDAAAALIEDGKVVYAAQEERFTRIKNDASFPENAIRFCLKEACITLEQIDYIAFYDKPFLKFERLLETYYAYAPKGFLSFAKAMPIWLKEKLFTKQLIQKRLKRLNGGKKVKMAILFPEHHLSHAASAFYTSPFAKSAFLTVDGVGEWATTTFGMADGSKGFQIMGELHFPHSLGLFYSSFTYFLGFKVNAGEYKMMGLAPYAVPNSARVQQFIEIIKSQLITIKTDGSFKLNLSYFNFPVGSTMVLPKKWEVLFGFRKRKAEDKLSQIHADLALAAQKVTEEVLVLLITHVKKITKASNLCLAGGVFLNCVANSVLFAKGLFSDIYIQPAAGDAGGALGAGLAAAYLKQPLEFKGMPHPYKVYLGPKYYNQEIERNLKNRKLPFRFYQEEKNLCKVVAGYLAADKVVGWYQGRTEFGPRALGNRSILAAASNPEMQTNLNLKIKFRESFRPFAPAVCVEDYTTYFEAGNPSPYMLFTSSLKPSLCFNLDSGFQDLSLEEKRAIPKSKLPAITHIDYSARVQAVSKEFNARFWQLIQDYKLLTGIGVIVNTSFNVKDEPIVNTPEDAIDCFLKTNMDILVLENYVIEK</sequence>
<dbReference type="InterPro" id="IPR051338">
    <property type="entry name" value="NodU/CmcH_Carbamoyltrnsfr"/>
</dbReference>
<reference evidence="4 5" key="1">
    <citation type="submission" date="2016-12" db="EMBL/GenBank/DDBJ databases">
        <authorList>
            <person name="Song W.-J."/>
            <person name="Kurnit D.M."/>
        </authorList>
    </citation>
    <scope>NUCLEOTIDE SEQUENCE [LARGE SCALE GENOMIC DNA]</scope>
    <source>
        <strain evidence="4 5">HSG9</strain>
    </source>
</reference>
<dbReference type="Pfam" id="PF16861">
    <property type="entry name" value="Carbam_trans_C"/>
    <property type="match status" value="1"/>
</dbReference>
<keyword evidence="5" id="KW-1185">Reference proteome</keyword>
<evidence type="ECO:0000259" key="3">
    <source>
        <dbReference type="Pfam" id="PF16861"/>
    </source>
</evidence>
<feature type="domain" description="Carbamoyltransferase C-terminal" evidence="3">
    <location>
        <begin position="411"/>
        <end position="599"/>
    </location>
</feature>
<dbReference type="CDD" id="cd24098">
    <property type="entry name" value="ASKHA_NBD_TobZ_N"/>
    <property type="match status" value="1"/>
</dbReference>
<dbReference type="Gene3D" id="3.90.870.20">
    <property type="entry name" value="Carbamoyltransferase, C-terminal domain"/>
    <property type="match status" value="1"/>
</dbReference>
<dbReference type="EMBL" id="MTBC01000010">
    <property type="protein sequence ID" value="OQD41934.1"/>
    <property type="molecule type" value="Genomic_DNA"/>
</dbReference>
<dbReference type="SUPFAM" id="SSF53067">
    <property type="entry name" value="Actin-like ATPase domain"/>
    <property type="match status" value="1"/>
</dbReference>
<comment type="similarity">
    <text evidence="1">Belongs to the NodU/CmcH family.</text>
</comment>